<dbReference type="Pfam" id="PF09414">
    <property type="entry name" value="RNA_ligase"/>
    <property type="match status" value="1"/>
</dbReference>
<evidence type="ECO:0000259" key="2">
    <source>
        <dbReference type="Pfam" id="PF09414"/>
    </source>
</evidence>
<evidence type="ECO:0000256" key="1">
    <source>
        <dbReference type="SAM" id="MobiDB-lite"/>
    </source>
</evidence>
<dbReference type="EMBL" id="QGDH01000035">
    <property type="protein sequence ID" value="RAR13424.1"/>
    <property type="molecule type" value="Genomic_DNA"/>
</dbReference>
<dbReference type="InterPro" id="IPR021122">
    <property type="entry name" value="RNA_ligase_dom_REL/Rnl2"/>
</dbReference>
<dbReference type="Proteomes" id="UP000249619">
    <property type="component" value="Unassembled WGS sequence"/>
</dbReference>
<feature type="region of interest" description="Disordered" evidence="1">
    <location>
        <begin position="244"/>
        <end position="263"/>
    </location>
</feature>
<accession>A0A364N7Z1</accession>
<reference evidence="4" key="1">
    <citation type="submission" date="2018-05" db="EMBL/GenBank/DDBJ databases">
        <title>Draft genome sequence of Stemphylium lycopersici strain CIDEFI 213.</title>
        <authorList>
            <person name="Medina R."/>
            <person name="Franco M.E.E."/>
            <person name="Lucentini C.G."/>
            <person name="Saparrat M.C.N."/>
            <person name="Balatti P.A."/>
        </authorList>
    </citation>
    <scope>NUCLEOTIDE SEQUENCE [LARGE SCALE GENOMIC DNA]</scope>
    <source>
        <strain evidence="4">CIDEFI 213</strain>
    </source>
</reference>
<name>A0A364N7Z1_STELY</name>
<evidence type="ECO:0000313" key="3">
    <source>
        <dbReference type="EMBL" id="RAR13424.1"/>
    </source>
</evidence>
<comment type="caution">
    <text evidence="3">The sequence shown here is derived from an EMBL/GenBank/DDBJ whole genome shotgun (WGS) entry which is preliminary data.</text>
</comment>
<dbReference type="SUPFAM" id="SSF56091">
    <property type="entry name" value="DNA ligase/mRNA capping enzyme, catalytic domain"/>
    <property type="match status" value="1"/>
</dbReference>
<proteinExistence type="predicted"/>
<gene>
    <name evidence="3" type="ORF">DDE83_003155</name>
</gene>
<protein>
    <recommendedName>
        <fullName evidence="2">RNA ligase domain-containing protein</fullName>
    </recommendedName>
</protein>
<feature type="domain" description="RNA ligase" evidence="2">
    <location>
        <begin position="46"/>
        <end position="245"/>
    </location>
</feature>
<sequence>MAAASDAEWTFYPKITTHIREVVERLQNMHFSAESTGPGGSVKSIPVVGTVKLHGTHADVLVYNDNSITFQSRNTTGLSAAKDNQGFAAAMASRTDILLKLRDSYLTQWEKLNAKRGLHQSLPFIIAGEWIGEKIQKDVAISQLSRRFVIVSVKINGRWQNDQEYSHIDSPEHDIYNISRAGLYHATLYPEEIQQTISATERMTEEVAANCPFAMTFGVSGPGEGIVWKPSSAEYNGNPTLWFKTKGGKFKPTPPSKRGEEKQ</sequence>
<dbReference type="Gene3D" id="3.30.470.30">
    <property type="entry name" value="DNA ligase/mRNA capping enzyme"/>
    <property type="match status" value="1"/>
</dbReference>
<keyword evidence="4" id="KW-1185">Reference proteome</keyword>
<evidence type="ECO:0000313" key="4">
    <source>
        <dbReference type="Proteomes" id="UP000249619"/>
    </source>
</evidence>
<dbReference type="AlphaFoldDB" id="A0A364N7Z1"/>
<organism evidence="3 4">
    <name type="scientific">Stemphylium lycopersici</name>
    <name type="common">Tomato gray leaf spot disease fungus</name>
    <name type="synonym">Thyrospora lycopersici</name>
    <dbReference type="NCBI Taxonomy" id="183478"/>
    <lineage>
        <taxon>Eukaryota</taxon>
        <taxon>Fungi</taxon>
        <taxon>Dikarya</taxon>
        <taxon>Ascomycota</taxon>
        <taxon>Pezizomycotina</taxon>
        <taxon>Dothideomycetes</taxon>
        <taxon>Pleosporomycetidae</taxon>
        <taxon>Pleosporales</taxon>
        <taxon>Pleosporineae</taxon>
        <taxon>Pleosporaceae</taxon>
        <taxon>Stemphylium</taxon>
    </lineage>
</organism>